<accession>A0A1W1ZM25</accession>
<feature type="chain" id="PRO_5012099654" evidence="1">
    <location>
        <begin position="26"/>
        <end position="222"/>
    </location>
</feature>
<proteinExistence type="predicted"/>
<dbReference type="STRING" id="1434700.SAMN06296427_10376"/>
<organism evidence="2 3">
    <name type="scientific">Moheibacter sediminis</name>
    <dbReference type="NCBI Taxonomy" id="1434700"/>
    <lineage>
        <taxon>Bacteria</taxon>
        <taxon>Pseudomonadati</taxon>
        <taxon>Bacteroidota</taxon>
        <taxon>Flavobacteriia</taxon>
        <taxon>Flavobacteriales</taxon>
        <taxon>Weeksellaceae</taxon>
        <taxon>Moheibacter</taxon>
    </lineage>
</organism>
<evidence type="ECO:0000313" key="2">
    <source>
        <dbReference type="EMBL" id="SMC49479.1"/>
    </source>
</evidence>
<protein>
    <submittedName>
        <fullName evidence="2">Uncharacterized protein</fullName>
    </submittedName>
</protein>
<sequence>MNNSTLKLFTSLILMLVLYVVNAQADLEVCQNSNTNFIVDNNPALGSGDETATGSPGSTYAWAVTAGTLTQIIPGSNTANIDWTGVAVGTIVTITVIETNATGCETDPAVEFTVEIVTGPNAPTVVADPPAICSGDDAVFTITGTPGNVVSYTINGGGVQTTTILPTGEVDVIIIGVTANQTIVITSVATDASPTACTTNVTGVTATVTVNAAPVTSPIQVL</sequence>
<evidence type="ECO:0000256" key="1">
    <source>
        <dbReference type="SAM" id="SignalP"/>
    </source>
</evidence>
<keyword evidence="3" id="KW-1185">Reference proteome</keyword>
<keyword evidence="1" id="KW-0732">Signal</keyword>
<dbReference type="Proteomes" id="UP000192393">
    <property type="component" value="Unassembled WGS sequence"/>
</dbReference>
<evidence type="ECO:0000313" key="3">
    <source>
        <dbReference type="Proteomes" id="UP000192393"/>
    </source>
</evidence>
<dbReference type="AlphaFoldDB" id="A0A1W1ZM25"/>
<dbReference type="EMBL" id="FWXS01000003">
    <property type="protein sequence ID" value="SMC49479.1"/>
    <property type="molecule type" value="Genomic_DNA"/>
</dbReference>
<reference evidence="2 3" key="1">
    <citation type="submission" date="2017-04" db="EMBL/GenBank/DDBJ databases">
        <authorList>
            <person name="Afonso C.L."/>
            <person name="Miller P.J."/>
            <person name="Scott M.A."/>
            <person name="Spackman E."/>
            <person name="Goraichik I."/>
            <person name="Dimitrov K.M."/>
            <person name="Suarez D.L."/>
            <person name="Swayne D.E."/>
        </authorList>
    </citation>
    <scope>NUCLEOTIDE SEQUENCE [LARGE SCALE GENOMIC DNA]</scope>
    <source>
        <strain evidence="2 3">CGMCC 1.12708</strain>
    </source>
</reference>
<gene>
    <name evidence="2" type="ORF">SAMN06296427_10376</name>
</gene>
<feature type="signal peptide" evidence="1">
    <location>
        <begin position="1"/>
        <end position="25"/>
    </location>
</feature>
<name>A0A1W1ZM25_9FLAO</name>